<feature type="non-terminal residue" evidence="1">
    <location>
        <position position="1"/>
    </location>
</feature>
<accession>A0AAD6T5Z0</accession>
<name>A0AAD6T5Z0_9AGAR</name>
<evidence type="ECO:0000313" key="1">
    <source>
        <dbReference type="EMBL" id="KAJ7039461.1"/>
    </source>
</evidence>
<dbReference type="AlphaFoldDB" id="A0AAD6T5Z0"/>
<dbReference type="EMBL" id="JARJCM010000027">
    <property type="protein sequence ID" value="KAJ7039461.1"/>
    <property type="molecule type" value="Genomic_DNA"/>
</dbReference>
<reference evidence="1" key="1">
    <citation type="submission" date="2023-03" db="EMBL/GenBank/DDBJ databases">
        <title>Massive genome expansion in bonnet fungi (Mycena s.s.) driven by repeated elements and novel gene families across ecological guilds.</title>
        <authorList>
            <consortium name="Lawrence Berkeley National Laboratory"/>
            <person name="Harder C.B."/>
            <person name="Miyauchi S."/>
            <person name="Viragh M."/>
            <person name="Kuo A."/>
            <person name="Thoen E."/>
            <person name="Andreopoulos B."/>
            <person name="Lu D."/>
            <person name="Skrede I."/>
            <person name="Drula E."/>
            <person name="Henrissat B."/>
            <person name="Morin E."/>
            <person name="Kohler A."/>
            <person name="Barry K."/>
            <person name="LaButti K."/>
            <person name="Morin E."/>
            <person name="Salamov A."/>
            <person name="Lipzen A."/>
            <person name="Mereny Z."/>
            <person name="Hegedus B."/>
            <person name="Baldrian P."/>
            <person name="Stursova M."/>
            <person name="Weitz H."/>
            <person name="Taylor A."/>
            <person name="Grigoriev I.V."/>
            <person name="Nagy L.G."/>
            <person name="Martin F."/>
            <person name="Kauserud H."/>
        </authorList>
    </citation>
    <scope>NUCLEOTIDE SEQUENCE</scope>
    <source>
        <strain evidence="1">CBHHK200</strain>
    </source>
</reference>
<protein>
    <submittedName>
        <fullName evidence="1">Uncharacterized protein</fullName>
    </submittedName>
</protein>
<dbReference type="Proteomes" id="UP001218188">
    <property type="component" value="Unassembled WGS sequence"/>
</dbReference>
<evidence type="ECO:0000313" key="2">
    <source>
        <dbReference type="Proteomes" id="UP001218188"/>
    </source>
</evidence>
<gene>
    <name evidence="1" type="ORF">C8F04DRAFT_949931</name>
</gene>
<keyword evidence="2" id="KW-1185">Reference proteome</keyword>
<organism evidence="1 2">
    <name type="scientific">Mycena alexandri</name>
    <dbReference type="NCBI Taxonomy" id="1745969"/>
    <lineage>
        <taxon>Eukaryota</taxon>
        <taxon>Fungi</taxon>
        <taxon>Dikarya</taxon>
        <taxon>Basidiomycota</taxon>
        <taxon>Agaricomycotina</taxon>
        <taxon>Agaricomycetes</taxon>
        <taxon>Agaricomycetidae</taxon>
        <taxon>Agaricales</taxon>
        <taxon>Marasmiineae</taxon>
        <taxon>Mycenaceae</taxon>
        <taxon>Mycena</taxon>
    </lineage>
</organism>
<sequence length="69" mass="7931">TDSQNMFTKDKAKARTARYCGHQISMNENMTGRIAPRELKQLYMAYVDCHLFHGCEIAPDSEDAHIEQL</sequence>
<proteinExistence type="predicted"/>
<comment type="caution">
    <text evidence="1">The sequence shown here is derived from an EMBL/GenBank/DDBJ whole genome shotgun (WGS) entry which is preliminary data.</text>
</comment>